<dbReference type="Proteomes" id="UP001154420">
    <property type="component" value="Unassembled WGS sequence"/>
</dbReference>
<dbReference type="InterPro" id="IPR045515">
    <property type="entry name" value="DUF6440"/>
</dbReference>
<dbReference type="EMBL" id="QZDT01000075">
    <property type="protein sequence ID" value="NBJ95255.1"/>
    <property type="molecule type" value="Genomic_DNA"/>
</dbReference>
<organism evidence="2 3">
    <name type="scientific">Parablautia muri</name>
    <dbReference type="NCBI Taxonomy" id="2320879"/>
    <lineage>
        <taxon>Bacteria</taxon>
        <taxon>Bacillati</taxon>
        <taxon>Bacillota</taxon>
        <taxon>Clostridia</taxon>
        <taxon>Lachnospirales</taxon>
        <taxon>Lachnospiraceae</taxon>
        <taxon>Parablautia</taxon>
    </lineage>
</organism>
<proteinExistence type="predicted"/>
<keyword evidence="3" id="KW-1185">Reference proteome</keyword>
<name>A0A9X5BJV2_9FIRM</name>
<feature type="domain" description="DUF6440" evidence="1">
    <location>
        <begin position="6"/>
        <end position="55"/>
    </location>
</feature>
<comment type="caution">
    <text evidence="2">The sequence shown here is derived from an EMBL/GenBank/DDBJ whole genome shotgun (WGS) entry which is preliminary data.</text>
</comment>
<dbReference type="AlphaFoldDB" id="A0A9X5BJV2"/>
<dbReference type="Pfam" id="PF20037">
    <property type="entry name" value="DUF6440"/>
    <property type="match status" value="1"/>
</dbReference>
<evidence type="ECO:0000259" key="1">
    <source>
        <dbReference type="Pfam" id="PF20037"/>
    </source>
</evidence>
<reference evidence="2" key="1">
    <citation type="submission" date="2018-09" db="EMBL/GenBank/DDBJ databases">
        <title>Murine metabolic-syndrome-specific gut microbial biobank.</title>
        <authorList>
            <person name="Liu C."/>
        </authorList>
    </citation>
    <scope>NUCLEOTIDE SEQUENCE</scope>
    <source>
        <strain evidence="2">D42-62</strain>
    </source>
</reference>
<dbReference type="RefSeq" id="WP_160562171.1">
    <property type="nucleotide sequence ID" value="NZ_QZDT01000075.1"/>
</dbReference>
<evidence type="ECO:0000313" key="3">
    <source>
        <dbReference type="Proteomes" id="UP001154420"/>
    </source>
</evidence>
<gene>
    <name evidence="2" type="ORF">D5281_22600</name>
</gene>
<dbReference type="OrthoDB" id="9135364at2"/>
<accession>A0A9X5BJV2</accession>
<evidence type="ECO:0000313" key="2">
    <source>
        <dbReference type="EMBL" id="NBJ95255.1"/>
    </source>
</evidence>
<protein>
    <submittedName>
        <fullName evidence="2">Xylan 1,4-beta-xylosidase</fullName>
    </submittedName>
</protein>
<sequence>MAKNERFKTVYSQGTVDVTQILVDTETGVNYVFRKVANAGGITLLLDKDGKPVISPIENS</sequence>